<accession>A0A7J7KD55</accession>
<dbReference type="AlphaFoldDB" id="A0A7J7KD55"/>
<reference evidence="1" key="1">
    <citation type="submission" date="2020-06" db="EMBL/GenBank/DDBJ databases">
        <title>Draft genome of Bugula neritina, a colonial animal packing powerful symbionts and potential medicines.</title>
        <authorList>
            <person name="Rayko M."/>
        </authorList>
    </citation>
    <scope>NUCLEOTIDE SEQUENCE [LARGE SCALE GENOMIC DNA]</scope>
    <source>
        <strain evidence="1">Kwan_BN1</strain>
    </source>
</reference>
<proteinExistence type="predicted"/>
<dbReference type="EMBL" id="VXIV02000816">
    <property type="protein sequence ID" value="KAF6035864.1"/>
    <property type="molecule type" value="Genomic_DNA"/>
</dbReference>
<dbReference type="OrthoDB" id="10009078at2759"/>
<keyword evidence="2" id="KW-1185">Reference proteome</keyword>
<gene>
    <name evidence="1" type="ORF">EB796_005824</name>
</gene>
<name>A0A7J7KD55_BUGNE</name>
<evidence type="ECO:0000313" key="1">
    <source>
        <dbReference type="EMBL" id="KAF6035864.1"/>
    </source>
</evidence>
<organism evidence="1 2">
    <name type="scientific">Bugula neritina</name>
    <name type="common">Brown bryozoan</name>
    <name type="synonym">Sertularia neritina</name>
    <dbReference type="NCBI Taxonomy" id="10212"/>
    <lineage>
        <taxon>Eukaryota</taxon>
        <taxon>Metazoa</taxon>
        <taxon>Spiralia</taxon>
        <taxon>Lophotrochozoa</taxon>
        <taxon>Bryozoa</taxon>
        <taxon>Gymnolaemata</taxon>
        <taxon>Cheilostomatida</taxon>
        <taxon>Flustrina</taxon>
        <taxon>Buguloidea</taxon>
        <taxon>Bugulidae</taxon>
        <taxon>Bugula</taxon>
    </lineage>
</organism>
<sequence>MIIEALSQQGLEMGKDFFFILNSSAHDYFDYEKECAKKMIDCGNTVMLAGGENESNSTLLVDVLLLARLASSS</sequence>
<protein>
    <submittedName>
        <fullName evidence="1">Uncharacterized protein</fullName>
    </submittedName>
</protein>
<evidence type="ECO:0000313" key="2">
    <source>
        <dbReference type="Proteomes" id="UP000593567"/>
    </source>
</evidence>
<dbReference type="Proteomes" id="UP000593567">
    <property type="component" value="Unassembled WGS sequence"/>
</dbReference>
<comment type="caution">
    <text evidence="1">The sequence shown here is derived from an EMBL/GenBank/DDBJ whole genome shotgun (WGS) entry which is preliminary data.</text>
</comment>